<dbReference type="GO" id="GO:0004473">
    <property type="term" value="F:malate dehydrogenase (decarboxylating) (NADP+) activity"/>
    <property type="evidence" value="ECO:0007669"/>
    <property type="project" value="UniProtKB-EC"/>
</dbReference>
<dbReference type="PANTHER" id="PTHR43356:SF3">
    <property type="entry name" value="PHOSPHATE ACETYLTRANSFERASE"/>
    <property type="match status" value="1"/>
</dbReference>
<dbReference type="Proteomes" id="UP000264753">
    <property type="component" value="Unassembled WGS sequence"/>
</dbReference>
<gene>
    <name evidence="4" type="ORF">DEF21_18605</name>
</gene>
<evidence type="ECO:0000259" key="3">
    <source>
        <dbReference type="Pfam" id="PF01515"/>
    </source>
</evidence>
<dbReference type="SUPFAM" id="SSF53659">
    <property type="entry name" value="Isocitrate/Isopropylmalate dehydrogenase-like"/>
    <property type="match status" value="1"/>
</dbReference>
<keyword evidence="4" id="KW-0560">Oxidoreductase</keyword>
<dbReference type="Pfam" id="PF01515">
    <property type="entry name" value="PTA_PTB"/>
    <property type="match status" value="1"/>
</dbReference>
<keyword evidence="1" id="KW-0808">Transferase</keyword>
<protein>
    <submittedName>
        <fullName evidence="4">NADP-dependent malic enzyme</fullName>
        <ecNumber evidence="4">1.1.1.40</ecNumber>
    </submittedName>
</protein>
<keyword evidence="2" id="KW-0012">Acyltransferase</keyword>
<dbReference type="EMBL" id="DOOG01000154">
    <property type="protein sequence ID" value="HBU99893.1"/>
    <property type="molecule type" value="Genomic_DNA"/>
</dbReference>
<dbReference type="EC" id="1.1.1.40" evidence="4"/>
<dbReference type="InterPro" id="IPR042112">
    <property type="entry name" value="P_AcTrfase_dom2"/>
</dbReference>
<reference evidence="4 5" key="1">
    <citation type="journal article" date="2018" name="Nat. Biotechnol.">
        <title>A standardized bacterial taxonomy based on genome phylogeny substantially revises the tree of life.</title>
        <authorList>
            <person name="Parks D.H."/>
            <person name="Chuvochina M."/>
            <person name="Waite D.W."/>
            <person name="Rinke C."/>
            <person name="Skarshewski A."/>
            <person name="Chaumeil P.A."/>
            <person name="Hugenholtz P."/>
        </authorList>
    </citation>
    <scope>NUCLEOTIDE SEQUENCE [LARGE SCALE GENOMIC DNA]</scope>
    <source>
        <strain evidence="4">UBA8707</strain>
    </source>
</reference>
<dbReference type="Gene3D" id="3.40.50.10750">
    <property type="entry name" value="Isocitrate/Isopropylmalate dehydrogenase-like"/>
    <property type="match status" value="1"/>
</dbReference>
<dbReference type="GO" id="GO:0016746">
    <property type="term" value="F:acyltransferase activity"/>
    <property type="evidence" value="ECO:0007669"/>
    <property type="project" value="UniProtKB-KW"/>
</dbReference>
<name>A0A358HXJ7_9PROT</name>
<accession>A0A358HXJ7</accession>
<feature type="non-terminal residue" evidence="4">
    <location>
        <position position="1"/>
    </location>
</feature>
<dbReference type="Gene3D" id="3.40.50.10950">
    <property type="match status" value="1"/>
</dbReference>
<evidence type="ECO:0000313" key="4">
    <source>
        <dbReference type="EMBL" id="HBU99893.1"/>
    </source>
</evidence>
<organism evidence="4 5">
    <name type="scientific">Thalassospira lucentensis</name>
    <dbReference type="NCBI Taxonomy" id="168935"/>
    <lineage>
        <taxon>Bacteria</taxon>
        <taxon>Pseudomonadati</taxon>
        <taxon>Pseudomonadota</taxon>
        <taxon>Alphaproteobacteria</taxon>
        <taxon>Rhodospirillales</taxon>
        <taxon>Thalassospiraceae</taxon>
        <taxon>Thalassospira</taxon>
    </lineage>
</organism>
<evidence type="ECO:0000256" key="2">
    <source>
        <dbReference type="ARBA" id="ARBA00023315"/>
    </source>
</evidence>
<dbReference type="InterPro" id="IPR002505">
    <property type="entry name" value="PTA_PTB"/>
</dbReference>
<dbReference type="InterPro" id="IPR050500">
    <property type="entry name" value="Phos_Acetyltrans/Butyryltrans"/>
</dbReference>
<evidence type="ECO:0000313" key="5">
    <source>
        <dbReference type="Proteomes" id="UP000264753"/>
    </source>
</evidence>
<dbReference type="InterPro" id="IPR042113">
    <property type="entry name" value="P_AcTrfase_dom1"/>
</dbReference>
<dbReference type="PANTHER" id="PTHR43356">
    <property type="entry name" value="PHOSPHATE ACETYLTRANSFERASE"/>
    <property type="match status" value="1"/>
</dbReference>
<evidence type="ECO:0000256" key="1">
    <source>
        <dbReference type="ARBA" id="ARBA00022679"/>
    </source>
</evidence>
<dbReference type="AlphaFoldDB" id="A0A358HXJ7"/>
<dbReference type="RefSeq" id="WP_276654403.1">
    <property type="nucleotide sequence ID" value="NZ_DOOG01000154.1"/>
</dbReference>
<comment type="caution">
    <text evidence="4">The sequence shown here is derived from an EMBL/GenBank/DDBJ whole genome shotgun (WGS) entry which is preliminary data.</text>
</comment>
<feature type="domain" description="Phosphate acetyl/butaryl transferase" evidence="3">
    <location>
        <begin position="1"/>
        <end position="85"/>
    </location>
</feature>
<proteinExistence type="predicted"/>
<sequence>GEMHADAAISQPIRDRIFPHSMLKGSANLLVMPTLDAANISYNMVKMLGDGLPVGPILVGAAKSAHVVSPSITVRGIVNMTAIAVVDAVTRSQEGA</sequence>